<feature type="domain" description="Enoyl reductase (ER)" evidence="1">
    <location>
        <begin position="27"/>
        <end position="362"/>
    </location>
</feature>
<dbReference type="PANTHER" id="PTHR45348">
    <property type="entry name" value="HYPOTHETICAL OXIDOREDUCTASE (EUROFUNG)"/>
    <property type="match status" value="1"/>
</dbReference>
<dbReference type="SUPFAM" id="SSF50129">
    <property type="entry name" value="GroES-like"/>
    <property type="match status" value="1"/>
</dbReference>
<dbReference type="PANTHER" id="PTHR45348:SF5">
    <property type="entry name" value="OXIDOREDUCTASE, PUTATIVE (AFU_ORTHOLOGUE AFUA_8G01420)-RELATED"/>
    <property type="match status" value="1"/>
</dbReference>
<dbReference type="AlphaFoldDB" id="A0A286U7F4"/>
<evidence type="ECO:0000259" key="1">
    <source>
        <dbReference type="SMART" id="SM00829"/>
    </source>
</evidence>
<organism evidence="2 3">
    <name type="scientific">Pyrrhoderma noxium</name>
    <dbReference type="NCBI Taxonomy" id="2282107"/>
    <lineage>
        <taxon>Eukaryota</taxon>
        <taxon>Fungi</taxon>
        <taxon>Dikarya</taxon>
        <taxon>Basidiomycota</taxon>
        <taxon>Agaricomycotina</taxon>
        <taxon>Agaricomycetes</taxon>
        <taxon>Hymenochaetales</taxon>
        <taxon>Hymenochaetaceae</taxon>
        <taxon>Pyrrhoderma</taxon>
    </lineage>
</organism>
<dbReference type="InterPro" id="IPR013149">
    <property type="entry name" value="ADH-like_C"/>
</dbReference>
<dbReference type="SUPFAM" id="SSF51735">
    <property type="entry name" value="NAD(P)-binding Rossmann-fold domains"/>
    <property type="match status" value="1"/>
</dbReference>
<accession>A0A286U7F4</accession>
<dbReference type="EMBL" id="NBII01000010">
    <property type="protein sequence ID" value="PAV15503.1"/>
    <property type="molecule type" value="Genomic_DNA"/>
</dbReference>
<dbReference type="GO" id="GO:0016651">
    <property type="term" value="F:oxidoreductase activity, acting on NAD(P)H"/>
    <property type="evidence" value="ECO:0007669"/>
    <property type="project" value="InterPro"/>
</dbReference>
<protein>
    <submittedName>
        <fullName evidence="2">Alcohol dehydrogenase</fullName>
    </submittedName>
</protein>
<evidence type="ECO:0000313" key="2">
    <source>
        <dbReference type="EMBL" id="PAV15503.1"/>
    </source>
</evidence>
<dbReference type="InterPro" id="IPR047122">
    <property type="entry name" value="Trans-enoyl_RdTase-like"/>
</dbReference>
<comment type="caution">
    <text evidence="2">The sequence shown here is derived from an EMBL/GenBank/DDBJ whole genome shotgun (WGS) entry which is preliminary data.</text>
</comment>
<dbReference type="InterPro" id="IPR036291">
    <property type="entry name" value="NAD(P)-bd_dom_sf"/>
</dbReference>
<dbReference type="Pfam" id="PF00107">
    <property type="entry name" value="ADH_zinc_N"/>
    <property type="match status" value="1"/>
</dbReference>
<dbReference type="SMART" id="SM00829">
    <property type="entry name" value="PKS_ER"/>
    <property type="match status" value="1"/>
</dbReference>
<dbReference type="CDD" id="cd08249">
    <property type="entry name" value="enoyl_reductase_like"/>
    <property type="match status" value="1"/>
</dbReference>
<dbReference type="Pfam" id="PF08240">
    <property type="entry name" value="ADH_N"/>
    <property type="match status" value="1"/>
</dbReference>
<dbReference type="OrthoDB" id="10257049at2759"/>
<sequence>MDYSYLDSYIWYPHNMSTPSKQLGVLASRTSYTLQEFPVPEPGPGEVLIKNVAVASNPKDYKLPKDVPDYAFIEGNDVAGYIVKVGEGVTEYKGGERVAAFTIMRTKDNKYGGYAQYSVSPASTTFPIPGNVSFEEASTLPLAVMTAAIGLFVTLGLPEPPAPDASEVFAPDNGKGLIVYGASSSVGAYVVQFAKRAGFYVVGVAGASADYVKELGADAVVDYRAHKEDGSLEAALISALNGRPTSAAYDAIAEHGSTLSLANTLAKTSPDGKGFVTHILPFNELEKLPKGIETKLTYVGSAHGVDEAFAERFYRQISKYLESSSTKPFQTNRVKLLPNGLAGVKDGIELLKSGKVHGEKLVYRIAETPGVSRV</sequence>
<dbReference type="Gene3D" id="3.90.180.10">
    <property type="entry name" value="Medium-chain alcohol dehydrogenases, catalytic domain"/>
    <property type="match status" value="1"/>
</dbReference>
<dbReference type="InterPro" id="IPR011032">
    <property type="entry name" value="GroES-like_sf"/>
</dbReference>
<name>A0A286U7F4_9AGAM</name>
<gene>
    <name evidence="2" type="ORF">PNOK_0926700</name>
</gene>
<keyword evidence="3" id="KW-1185">Reference proteome</keyword>
<evidence type="ECO:0000313" key="3">
    <source>
        <dbReference type="Proteomes" id="UP000217199"/>
    </source>
</evidence>
<reference evidence="2 3" key="1">
    <citation type="journal article" date="2017" name="Mol. Ecol.">
        <title>Comparative and population genomic landscape of Phellinus noxius: A hypervariable fungus causing root rot in trees.</title>
        <authorList>
            <person name="Chung C.L."/>
            <person name="Lee T.J."/>
            <person name="Akiba M."/>
            <person name="Lee H.H."/>
            <person name="Kuo T.H."/>
            <person name="Liu D."/>
            <person name="Ke H.M."/>
            <person name="Yokoi T."/>
            <person name="Roa M.B."/>
            <person name="Lu M.J."/>
            <person name="Chang Y.Y."/>
            <person name="Ann P.J."/>
            <person name="Tsai J.N."/>
            <person name="Chen C.Y."/>
            <person name="Tzean S.S."/>
            <person name="Ota Y."/>
            <person name="Hattori T."/>
            <person name="Sahashi N."/>
            <person name="Liou R.F."/>
            <person name="Kikuchi T."/>
            <person name="Tsai I.J."/>
        </authorList>
    </citation>
    <scope>NUCLEOTIDE SEQUENCE [LARGE SCALE GENOMIC DNA]</scope>
    <source>
        <strain evidence="2 3">FFPRI411160</strain>
    </source>
</reference>
<dbReference type="InterPro" id="IPR020843">
    <property type="entry name" value="ER"/>
</dbReference>
<dbReference type="InterPro" id="IPR013154">
    <property type="entry name" value="ADH-like_N"/>
</dbReference>
<dbReference type="InParanoid" id="A0A286U7F4"/>
<dbReference type="Gene3D" id="3.40.50.720">
    <property type="entry name" value="NAD(P)-binding Rossmann-like Domain"/>
    <property type="match status" value="1"/>
</dbReference>
<proteinExistence type="predicted"/>
<dbReference type="Proteomes" id="UP000217199">
    <property type="component" value="Unassembled WGS sequence"/>
</dbReference>
<dbReference type="STRING" id="2282107.A0A286U7F4"/>